<evidence type="ECO:0000313" key="2">
    <source>
        <dbReference type="EMBL" id="TNN22411.1"/>
    </source>
</evidence>
<proteinExistence type="predicted"/>
<reference evidence="2 3" key="1">
    <citation type="submission" date="2019-03" db="EMBL/GenBank/DDBJ databases">
        <title>First draft genome of Liparis tanakae, snailfish: a comprehensive survey of snailfish specific genes.</title>
        <authorList>
            <person name="Kim W."/>
            <person name="Song I."/>
            <person name="Jeong J.-H."/>
            <person name="Kim D."/>
            <person name="Kim S."/>
            <person name="Ryu S."/>
            <person name="Song J.Y."/>
            <person name="Lee S.K."/>
        </authorList>
    </citation>
    <scope>NUCLEOTIDE SEQUENCE [LARGE SCALE GENOMIC DNA]</scope>
    <source>
        <tissue evidence="2">Muscle</tissue>
    </source>
</reference>
<organism evidence="2 3">
    <name type="scientific">Liparis tanakae</name>
    <name type="common">Tanaka's snailfish</name>
    <dbReference type="NCBI Taxonomy" id="230148"/>
    <lineage>
        <taxon>Eukaryota</taxon>
        <taxon>Metazoa</taxon>
        <taxon>Chordata</taxon>
        <taxon>Craniata</taxon>
        <taxon>Vertebrata</taxon>
        <taxon>Euteleostomi</taxon>
        <taxon>Actinopterygii</taxon>
        <taxon>Neopterygii</taxon>
        <taxon>Teleostei</taxon>
        <taxon>Neoteleostei</taxon>
        <taxon>Acanthomorphata</taxon>
        <taxon>Eupercaria</taxon>
        <taxon>Perciformes</taxon>
        <taxon>Cottioidei</taxon>
        <taxon>Cottales</taxon>
        <taxon>Liparidae</taxon>
        <taxon>Liparis</taxon>
    </lineage>
</organism>
<dbReference type="Proteomes" id="UP000314294">
    <property type="component" value="Unassembled WGS sequence"/>
</dbReference>
<protein>
    <submittedName>
        <fullName evidence="2">Uncharacterized protein</fullName>
    </submittedName>
</protein>
<evidence type="ECO:0000313" key="3">
    <source>
        <dbReference type="Proteomes" id="UP000314294"/>
    </source>
</evidence>
<accession>A0A4Z2E0U4</accession>
<name>A0A4Z2E0U4_9TELE</name>
<dbReference type="AlphaFoldDB" id="A0A4Z2E0U4"/>
<feature type="region of interest" description="Disordered" evidence="1">
    <location>
        <begin position="1"/>
        <end position="61"/>
    </location>
</feature>
<gene>
    <name evidence="2" type="ORF">EYF80_067475</name>
</gene>
<feature type="compositionally biased region" description="Low complexity" evidence="1">
    <location>
        <begin position="24"/>
        <end position="36"/>
    </location>
</feature>
<keyword evidence="3" id="KW-1185">Reference proteome</keyword>
<comment type="caution">
    <text evidence="2">The sequence shown here is derived from an EMBL/GenBank/DDBJ whole genome shotgun (WGS) entry which is preliminary data.</text>
</comment>
<dbReference type="EMBL" id="SRLO01022628">
    <property type="protein sequence ID" value="TNN22411.1"/>
    <property type="molecule type" value="Genomic_DNA"/>
</dbReference>
<sequence length="61" mass="6404">MADVTDLIPDLGSASPDRRSLDQSSNCSCSSSSTSSHACRKPWKPESSGSRAAAMRTESSI</sequence>
<evidence type="ECO:0000256" key="1">
    <source>
        <dbReference type="SAM" id="MobiDB-lite"/>
    </source>
</evidence>